<feature type="region of interest" description="Disordered" evidence="1">
    <location>
        <begin position="223"/>
        <end position="459"/>
    </location>
</feature>
<dbReference type="AlphaFoldDB" id="A0A3Q0JN35"/>
<accession>A0A3Q0JN35</accession>
<keyword evidence="2" id="KW-1185">Reference proteome</keyword>
<feature type="compositionally biased region" description="Acidic residues" evidence="1">
    <location>
        <begin position="382"/>
        <end position="393"/>
    </location>
</feature>
<sequence length="495" mass="55755">MDNHESSDDEYYVLNVDTVNINKVSVSSVSQEMQDIPFYKVGIEIVHWAGTDYLVLIDYYSRWIEIRKMLTKRSTEDRVLVGKAVKIVKDMLQKCTSEVILMLEVTWNLQVILMKEHTLSVQILLRSYRDNFIKMKTLQPDPWITNDNNVIYFDRVLVGKAVKIVKDMLQKCTSEGMATEEKYNDIRFNLMAVVPDKRLAISHKLTLLKANRTIVLEVLDKMKRKKPGDEEEEEEEEVEETGDVNTSPLLCAPKPLPSDQPSPNAAPSADSKKRKLSPDDENQSDTDKKPSDKKLKQEEDNQSDNKPDKNSSDKKLKQDEDNPSDNKPDKKLKQDDDNPSSDKKSSDDKPDKKSSDDKPDKKSSDKPEKKSSGKPDKKEEDSQMSEEAGEEKEVDCAVPDGDGGEKGMEGGEVKEEKTGGGDGQSEDVDKAAGKSDITDDNKVKSSESVEAEVAAGSSQNKMEVTAESGICLFRILDLYCGYNYNLYISMYTNTR</sequence>
<dbReference type="STRING" id="121845.A0A3Q0JN35"/>
<proteinExistence type="predicted"/>
<evidence type="ECO:0000313" key="3">
    <source>
        <dbReference type="RefSeq" id="XP_026688195.1"/>
    </source>
</evidence>
<dbReference type="RefSeq" id="XP_026688195.1">
    <property type="nucleotide sequence ID" value="XM_026832394.1"/>
</dbReference>
<evidence type="ECO:0000256" key="1">
    <source>
        <dbReference type="SAM" id="MobiDB-lite"/>
    </source>
</evidence>
<gene>
    <name evidence="3" type="primary">LOC103521972</name>
</gene>
<feature type="compositionally biased region" description="Acidic residues" evidence="1">
    <location>
        <begin position="229"/>
        <end position="242"/>
    </location>
</feature>
<dbReference type="PaxDb" id="121845-A0A3Q0JN35"/>
<organism evidence="2 3">
    <name type="scientific">Diaphorina citri</name>
    <name type="common">Asian citrus psyllid</name>
    <dbReference type="NCBI Taxonomy" id="121845"/>
    <lineage>
        <taxon>Eukaryota</taxon>
        <taxon>Metazoa</taxon>
        <taxon>Ecdysozoa</taxon>
        <taxon>Arthropoda</taxon>
        <taxon>Hexapoda</taxon>
        <taxon>Insecta</taxon>
        <taxon>Pterygota</taxon>
        <taxon>Neoptera</taxon>
        <taxon>Paraneoptera</taxon>
        <taxon>Hemiptera</taxon>
        <taxon>Sternorrhyncha</taxon>
        <taxon>Psylloidea</taxon>
        <taxon>Psyllidae</taxon>
        <taxon>Diaphorininae</taxon>
        <taxon>Diaphorina</taxon>
    </lineage>
</organism>
<protein>
    <submittedName>
        <fullName evidence="3">Titin homolog</fullName>
    </submittedName>
</protein>
<dbReference type="GeneID" id="103521972"/>
<reference evidence="3" key="1">
    <citation type="submission" date="2025-08" db="UniProtKB">
        <authorList>
            <consortium name="RefSeq"/>
        </authorList>
    </citation>
    <scope>IDENTIFICATION</scope>
</reference>
<feature type="compositionally biased region" description="Basic and acidic residues" evidence="1">
    <location>
        <begin position="403"/>
        <end position="419"/>
    </location>
</feature>
<dbReference type="KEGG" id="dci:103521972"/>
<dbReference type="Proteomes" id="UP000079169">
    <property type="component" value="Unplaced"/>
</dbReference>
<feature type="compositionally biased region" description="Basic and acidic residues" evidence="1">
    <location>
        <begin position="427"/>
        <end position="447"/>
    </location>
</feature>
<name>A0A3Q0JN35_DIACI</name>
<evidence type="ECO:0000313" key="2">
    <source>
        <dbReference type="Proteomes" id="UP000079169"/>
    </source>
</evidence>
<feature type="compositionally biased region" description="Basic and acidic residues" evidence="1">
    <location>
        <begin position="285"/>
        <end position="381"/>
    </location>
</feature>